<evidence type="ECO:0000313" key="4">
    <source>
        <dbReference type="Proteomes" id="UP000019243"/>
    </source>
</evidence>
<dbReference type="InterPro" id="IPR003675">
    <property type="entry name" value="Rce1/LyrA-like_dom"/>
</dbReference>
<dbReference type="PANTHER" id="PTHR36435">
    <property type="entry name" value="SLR1288 PROTEIN"/>
    <property type="match status" value="1"/>
</dbReference>
<name>W7CL02_9LIST</name>
<dbReference type="STRING" id="1265861.BCAMP_05776"/>
<gene>
    <name evidence="3" type="ORF">BCAMP_05776</name>
</gene>
<organism evidence="3 4">
    <name type="scientific">Brochothrix campestris FSL F6-1037</name>
    <dbReference type="NCBI Taxonomy" id="1265861"/>
    <lineage>
        <taxon>Bacteria</taxon>
        <taxon>Bacillati</taxon>
        <taxon>Bacillota</taxon>
        <taxon>Bacilli</taxon>
        <taxon>Bacillales</taxon>
        <taxon>Listeriaceae</taxon>
        <taxon>Brochothrix</taxon>
    </lineage>
</organism>
<feature type="transmembrane region" description="Helical" evidence="1">
    <location>
        <begin position="40"/>
        <end position="63"/>
    </location>
</feature>
<feature type="domain" description="CAAX prenyl protease 2/Lysostaphin resistance protein A-like" evidence="2">
    <location>
        <begin position="128"/>
        <end position="214"/>
    </location>
</feature>
<keyword evidence="3" id="KW-0378">Hydrolase</keyword>
<accession>W7CL02</accession>
<keyword evidence="1" id="KW-0812">Transmembrane</keyword>
<dbReference type="InterPro" id="IPR052710">
    <property type="entry name" value="CAAX_protease"/>
</dbReference>
<keyword evidence="4" id="KW-1185">Reference proteome</keyword>
<dbReference type="GO" id="GO:0004175">
    <property type="term" value="F:endopeptidase activity"/>
    <property type="evidence" value="ECO:0007669"/>
    <property type="project" value="UniProtKB-ARBA"/>
</dbReference>
<dbReference type="Proteomes" id="UP000019243">
    <property type="component" value="Unassembled WGS sequence"/>
</dbReference>
<comment type="caution">
    <text evidence="3">The sequence shown here is derived from an EMBL/GenBank/DDBJ whole genome shotgun (WGS) entry which is preliminary data.</text>
</comment>
<evidence type="ECO:0000256" key="1">
    <source>
        <dbReference type="SAM" id="Phobius"/>
    </source>
</evidence>
<feature type="transmembrane region" description="Helical" evidence="1">
    <location>
        <begin position="202"/>
        <end position="223"/>
    </location>
</feature>
<feature type="transmembrane region" description="Helical" evidence="1">
    <location>
        <begin position="7"/>
        <end position="28"/>
    </location>
</feature>
<dbReference type="AlphaFoldDB" id="W7CL02"/>
<feature type="transmembrane region" description="Helical" evidence="1">
    <location>
        <begin position="84"/>
        <end position="108"/>
    </location>
</feature>
<reference evidence="3 4" key="1">
    <citation type="submission" date="2012-12" db="EMBL/GenBank/DDBJ databases">
        <title>Novel taxa of Listeriaceae from agricultural environments in the United States.</title>
        <authorList>
            <person name="den Bakker H.C."/>
            <person name="Allred A."/>
            <person name="Warchocki S."/>
            <person name="Wright E.M."/>
            <person name="Burrell A."/>
            <person name="Nightingale K.K."/>
            <person name="Kephart D."/>
            <person name="Wiedmann M."/>
        </authorList>
    </citation>
    <scope>NUCLEOTIDE SEQUENCE [LARGE SCALE GENOMIC DNA]</scope>
    <source>
        <strain evidence="3 4">FSL F6-1037</strain>
    </source>
</reference>
<evidence type="ECO:0000259" key="2">
    <source>
        <dbReference type="Pfam" id="PF02517"/>
    </source>
</evidence>
<dbReference type="GO" id="GO:0080120">
    <property type="term" value="P:CAAX-box protein maturation"/>
    <property type="evidence" value="ECO:0007669"/>
    <property type="project" value="UniProtKB-ARBA"/>
</dbReference>
<dbReference type="EMBL" id="AODH01000021">
    <property type="protein sequence ID" value="EUJ40174.1"/>
    <property type="molecule type" value="Genomic_DNA"/>
</dbReference>
<keyword evidence="1" id="KW-0472">Membrane</keyword>
<feature type="transmembrane region" description="Helical" evidence="1">
    <location>
        <begin position="159"/>
        <end position="175"/>
    </location>
</feature>
<dbReference type="Pfam" id="PF02517">
    <property type="entry name" value="Rce1-like"/>
    <property type="match status" value="1"/>
</dbReference>
<dbReference type="OrthoDB" id="2194912at2"/>
<proteinExistence type="predicted"/>
<feature type="transmembrane region" description="Helical" evidence="1">
    <location>
        <begin position="128"/>
        <end position="147"/>
    </location>
</feature>
<sequence length="225" mass="24882">MNKKYWWILVLYLIIQVVSTFGIYYVALLDNATPFTKEQANLIVTNWSIGTFAVGALLFLWLLKTAPRSSYIDQQAPMPLAKSTLYIIGGVIVAFIVQAITASITAMIRGTVAQSENTADLIGITQTNPLFILTIVIIAPFLEEVVFRKVLFGGLTNKLPVGVAALFSSVVFAAIHFDFAYLLVYTGMGLVFSYFYYKTKRLLVSFSIHALMNGTALLISVFLPN</sequence>
<evidence type="ECO:0000313" key="3">
    <source>
        <dbReference type="EMBL" id="EUJ40174.1"/>
    </source>
</evidence>
<feature type="transmembrane region" description="Helical" evidence="1">
    <location>
        <begin position="181"/>
        <end position="197"/>
    </location>
</feature>
<keyword evidence="1" id="KW-1133">Transmembrane helix</keyword>
<protein>
    <submittedName>
        <fullName evidence="3">CAAX amino terminal protease</fullName>
    </submittedName>
</protein>
<dbReference type="PANTHER" id="PTHR36435:SF6">
    <property type="entry name" value="ABORTIVE INFECTION PROTEIN"/>
    <property type="match status" value="1"/>
</dbReference>
<keyword evidence="3" id="KW-0645">Protease</keyword>
<dbReference type="GO" id="GO:0006508">
    <property type="term" value="P:proteolysis"/>
    <property type="evidence" value="ECO:0007669"/>
    <property type="project" value="UniProtKB-KW"/>
</dbReference>
<dbReference type="RefSeq" id="WP_051456902.1">
    <property type="nucleotide sequence ID" value="NZ_AODH01000021.1"/>
</dbReference>